<accession>A0ABT9NJV8</accession>
<organism evidence="4 5">
    <name type="scientific">Nocardioides massiliensis</name>
    <dbReference type="NCBI Taxonomy" id="1325935"/>
    <lineage>
        <taxon>Bacteria</taxon>
        <taxon>Bacillati</taxon>
        <taxon>Actinomycetota</taxon>
        <taxon>Actinomycetes</taxon>
        <taxon>Propionibacteriales</taxon>
        <taxon>Nocardioidaceae</taxon>
        <taxon>Nocardioides</taxon>
    </lineage>
</organism>
<evidence type="ECO:0000313" key="5">
    <source>
        <dbReference type="Proteomes" id="UP001240447"/>
    </source>
</evidence>
<evidence type="ECO:0000259" key="3">
    <source>
        <dbReference type="PROSITE" id="PS50093"/>
    </source>
</evidence>
<keyword evidence="2" id="KW-0732">Signal</keyword>
<dbReference type="SUPFAM" id="SSF49299">
    <property type="entry name" value="PKD domain"/>
    <property type="match status" value="1"/>
</dbReference>
<evidence type="ECO:0000313" key="4">
    <source>
        <dbReference type="EMBL" id="MDP9820701.1"/>
    </source>
</evidence>
<evidence type="ECO:0000256" key="1">
    <source>
        <dbReference type="SAM" id="MobiDB-lite"/>
    </source>
</evidence>
<dbReference type="PROSITE" id="PS50093">
    <property type="entry name" value="PKD"/>
    <property type="match status" value="1"/>
</dbReference>
<dbReference type="Proteomes" id="UP001240447">
    <property type="component" value="Unassembled WGS sequence"/>
</dbReference>
<dbReference type="Gene3D" id="2.60.40.10">
    <property type="entry name" value="Immunoglobulins"/>
    <property type="match status" value="1"/>
</dbReference>
<gene>
    <name evidence="4" type="ORF">J2S59_000510</name>
</gene>
<dbReference type="InterPro" id="IPR035986">
    <property type="entry name" value="PKD_dom_sf"/>
</dbReference>
<evidence type="ECO:0000256" key="2">
    <source>
        <dbReference type="SAM" id="SignalP"/>
    </source>
</evidence>
<dbReference type="EMBL" id="JAUSQM010000001">
    <property type="protein sequence ID" value="MDP9820701.1"/>
    <property type="molecule type" value="Genomic_DNA"/>
</dbReference>
<feature type="chain" id="PRO_5047139085" description="PKD domain-containing protein" evidence="2">
    <location>
        <begin position="40"/>
        <end position="306"/>
    </location>
</feature>
<keyword evidence="5" id="KW-1185">Reference proteome</keyword>
<protein>
    <recommendedName>
        <fullName evidence="3">PKD domain-containing protein</fullName>
    </recommendedName>
</protein>
<feature type="domain" description="PKD" evidence="3">
    <location>
        <begin position="218"/>
        <end position="265"/>
    </location>
</feature>
<sequence length="306" mass="32018">MRGTPATPARSTRLRQRRALLAPALALGILWLTASPGSADPNADIGDNEVVIRDEDKGGQHGGRPTPPNDNVSDPGSNQPPQPWTQEVYVVACPVNGPSNPTDALCTGAVNTCPGDEHRIRYRVYTRLMSPSGEPMSSWTFDRMVCRGADEVEPGVQEPVVTEEDVVDVARTAAPPPVIGSDPGTRTYVNVPTNFFADTGEQTVTLTVLGQAIAVAFTPTAVSWDFGDGQTGTGLGLAGAAVGHPDAVEHAYRRGGSVDVTATVTYSVTFTLPGGSPTTIPGQVTATSQPLPLRVSEIQSTVDHVG</sequence>
<dbReference type="InterPro" id="IPR000601">
    <property type="entry name" value="PKD_dom"/>
</dbReference>
<dbReference type="InterPro" id="IPR013783">
    <property type="entry name" value="Ig-like_fold"/>
</dbReference>
<feature type="region of interest" description="Disordered" evidence="1">
    <location>
        <begin position="54"/>
        <end position="83"/>
    </location>
</feature>
<name>A0ABT9NJV8_9ACTN</name>
<comment type="caution">
    <text evidence="4">The sequence shown here is derived from an EMBL/GenBank/DDBJ whole genome shotgun (WGS) entry which is preliminary data.</text>
</comment>
<reference evidence="4 5" key="1">
    <citation type="submission" date="2023-07" db="EMBL/GenBank/DDBJ databases">
        <title>Sequencing the genomes of 1000 actinobacteria strains.</title>
        <authorList>
            <person name="Klenk H.-P."/>
        </authorList>
    </citation>
    <scope>NUCLEOTIDE SEQUENCE [LARGE SCALE GENOMIC DNA]</scope>
    <source>
        <strain evidence="4 5">GD13</strain>
    </source>
</reference>
<proteinExistence type="predicted"/>
<feature type="signal peptide" evidence="2">
    <location>
        <begin position="1"/>
        <end position="39"/>
    </location>
</feature>
<dbReference type="RefSeq" id="WP_306824775.1">
    <property type="nucleotide sequence ID" value="NZ_JAUSQM010000001.1"/>
</dbReference>